<dbReference type="Pfam" id="PF01388">
    <property type="entry name" value="ARID"/>
    <property type="match status" value="1"/>
</dbReference>
<evidence type="ECO:0000313" key="2">
    <source>
        <dbReference type="Proteomes" id="UP000694864"/>
    </source>
</evidence>
<dbReference type="GeneID" id="104749580"/>
<evidence type="ECO:0000259" key="1">
    <source>
        <dbReference type="PROSITE" id="PS51011"/>
    </source>
</evidence>
<dbReference type="InterPro" id="IPR036431">
    <property type="entry name" value="ARID_dom_sf"/>
</dbReference>
<protein>
    <submittedName>
        <fullName evidence="3">High mobility group B protein 11</fullName>
    </submittedName>
</protein>
<dbReference type="SMART" id="SM01014">
    <property type="entry name" value="ARID"/>
    <property type="match status" value="1"/>
</dbReference>
<keyword evidence="2" id="KW-1185">Reference proteome</keyword>
<dbReference type="Proteomes" id="UP000694864">
    <property type="component" value="Chromosome 2"/>
</dbReference>
<dbReference type="SMART" id="SM00501">
    <property type="entry name" value="BRIGHT"/>
    <property type="match status" value="1"/>
</dbReference>
<sequence>MATGKSQIEVVSANGFSALDKCDSSRTSMYEDLVQNPQLFWDTLRDFLESSGQHLTEIPVMDGNSLDLHRLFIEVTYRGGLQKVIKDRRCKEVIGLFNFKTVVTNATSVLRANYERTLLEFEHVYYFRAPRSTFKGIEKALKRPVRRSAKRGMDPQELKSGAKLTGIIDGKFESGYLVTVKKGSEVFKGVLYPTPQAAPRTRKRMNKRAKLHPKASMNSCAAETVAETHAAETVAETNAAEGVPEIDAAETVAAVDAAQTVAATDADASANAS</sequence>
<name>A0ABM0WDI3_CAMSA</name>
<dbReference type="PANTHER" id="PTHR46691">
    <property type="entry name" value="HIGH MOBILITY GROUP B PROTEIN 9"/>
    <property type="match status" value="1"/>
</dbReference>
<dbReference type="RefSeq" id="XP_010469537.1">
    <property type="nucleotide sequence ID" value="XM_010471235.2"/>
</dbReference>
<proteinExistence type="predicted"/>
<reference evidence="2" key="1">
    <citation type="journal article" date="2014" name="Nat. Commun.">
        <title>The emerging biofuel crop Camelina sativa retains a highly undifferentiated hexaploid genome structure.</title>
        <authorList>
            <person name="Kagale S."/>
            <person name="Koh C."/>
            <person name="Nixon J."/>
            <person name="Bollina V."/>
            <person name="Clarke W.E."/>
            <person name="Tuteja R."/>
            <person name="Spillane C."/>
            <person name="Robinson S.J."/>
            <person name="Links M.G."/>
            <person name="Clarke C."/>
            <person name="Higgins E.E."/>
            <person name="Huebert T."/>
            <person name="Sharpe A.G."/>
            <person name="Parkin I.A."/>
        </authorList>
    </citation>
    <scope>NUCLEOTIDE SEQUENCE [LARGE SCALE GENOMIC DNA]</scope>
    <source>
        <strain evidence="2">cv. DH55</strain>
    </source>
</reference>
<dbReference type="InterPro" id="IPR001606">
    <property type="entry name" value="ARID_dom"/>
</dbReference>
<dbReference type="PANTHER" id="PTHR46691:SF6">
    <property type="entry name" value="HIGH MOBILITY GROUP B PROTEIN 10-RELATED"/>
    <property type="match status" value="1"/>
</dbReference>
<gene>
    <name evidence="3" type="primary">LOC104749580</name>
</gene>
<dbReference type="Gene3D" id="1.10.150.60">
    <property type="entry name" value="ARID DNA-binding domain"/>
    <property type="match status" value="1"/>
</dbReference>
<evidence type="ECO:0000313" key="3">
    <source>
        <dbReference type="RefSeq" id="XP_010469537.1"/>
    </source>
</evidence>
<reference evidence="3" key="2">
    <citation type="submission" date="2025-08" db="UniProtKB">
        <authorList>
            <consortium name="RefSeq"/>
        </authorList>
    </citation>
    <scope>IDENTIFICATION</scope>
    <source>
        <tissue evidence="3">Leaf</tissue>
    </source>
</reference>
<feature type="domain" description="ARID" evidence="1">
    <location>
        <begin position="34"/>
        <end position="126"/>
    </location>
</feature>
<dbReference type="PROSITE" id="PS51011">
    <property type="entry name" value="ARID"/>
    <property type="match status" value="1"/>
</dbReference>
<accession>A0ABM0WDI3</accession>
<organism evidence="2 3">
    <name type="scientific">Camelina sativa</name>
    <name type="common">False flax</name>
    <name type="synonym">Myagrum sativum</name>
    <dbReference type="NCBI Taxonomy" id="90675"/>
    <lineage>
        <taxon>Eukaryota</taxon>
        <taxon>Viridiplantae</taxon>
        <taxon>Streptophyta</taxon>
        <taxon>Embryophyta</taxon>
        <taxon>Tracheophyta</taxon>
        <taxon>Spermatophyta</taxon>
        <taxon>Magnoliopsida</taxon>
        <taxon>eudicotyledons</taxon>
        <taxon>Gunneridae</taxon>
        <taxon>Pentapetalae</taxon>
        <taxon>rosids</taxon>
        <taxon>malvids</taxon>
        <taxon>Brassicales</taxon>
        <taxon>Brassicaceae</taxon>
        <taxon>Camelineae</taxon>
        <taxon>Camelina</taxon>
    </lineage>
</organism>
<dbReference type="SUPFAM" id="SSF46774">
    <property type="entry name" value="ARID-like"/>
    <property type="match status" value="1"/>
</dbReference>